<evidence type="ECO:0000256" key="2">
    <source>
        <dbReference type="ARBA" id="ARBA00020776"/>
    </source>
</evidence>
<dbReference type="GO" id="GO:0008047">
    <property type="term" value="F:enzyme activator activity"/>
    <property type="evidence" value="ECO:0007669"/>
    <property type="project" value="TreeGrafter"/>
</dbReference>
<reference evidence="6 7" key="1">
    <citation type="submission" date="2017-07" db="EMBL/GenBank/DDBJ databases">
        <title>Isolation and whole genome analysis of endospore-forming bacteria from heroin.</title>
        <authorList>
            <person name="Kalinowski J."/>
            <person name="Ahrens B."/>
            <person name="Al-Dilaimi A."/>
            <person name="Winkler A."/>
            <person name="Wibberg D."/>
            <person name="Schleenbecker U."/>
            <person name="Ruckert C."/>
            <person name="Wolfel R."/>
            <person name="Grass G."/>
        </authorList>
    </citation>
    <scope>NUCLEOTIDE SEQUENCE [LARGE SCALE GENOMIC DNA]</scope>
    <source>
        <strain evidence="6 7">7539</strain>
    </source>
</reference>
<dbReference type="InterPro" id="IPR027417">
    <property type="entry name" value="P-loop_NTPase"/>
</dbReference>
<dbReference type="PANTHER" id="PTHR13779:SF7">
    <property type="entry name" value="ATPASE WRNIP1"/>
    <property type="match status" value="1"/>
</dbReference>
<dbReference type="PANTHER" id="PTHR13779">
    <property type="entry name" value="WERNER HELICASE-INTERACTING PROTEIN 1 FAMILY MEMBER"/>
    <property type="match status" value="1"/>
</dbReference>
<dbReference type="GO" id="GO:0006261">
    <property type="term" value="P:DNA-templated DNA replication"/>
    <property type="evidence" value="ECO:0007669"/>
    <property type="project" value="TreeGrafter"/>
</dbReference>
<dbReference type="GO" id="GO:0009378">
    <property type="term" value="F:four-way junction helicase activity"/>
    <property type="evidence" value="ECO:0007669"/>
    <property type="project" value="InterPro"/>
</dbReference>
<comment type="similarity">
    <text evidence="1">Belongs to the AAA ATPase family. RarA/MGS1/WRNIP1 subfamily.</text>
</comment>
<dbReference type="Gene3D" id="1.10.3710.10">
    <property type="entry name" value="DNA polymerase III clamp loader subunits, C-terminal domain"/>
    <property type="match status" value="1"/>
</dbReference>
<organism evidence="6 7">
    <name type="scientific">Shouchella clausii</name>
    <name type="common">Alkalihalobacillus clausii</name>
    <dbReference type="NCBI Taxonomy" id="79880"/>
    <lineage>
        <taxon>Bacteria</taxon>
        <taxon>Bacillati</taxon>
        <taxon>Bacillota</taxon>
        <taxon>Bacilli</taxon>
        <taxon>Bacillales</taxon>
        <taxon>Bacillaceae</taxon>
        <taxon>Shouchella</taxon>
    </lineage>
</organism>
<dbReference type="SUPFAM" id="SSF48019">
    <property type="entry name" value="post-AAA+ oligomerization domain-like"/>
    <property type="match status" value="1"/>
</dbReference>
<protein>
    <recommendedName>
        <fullName evidence="2">Replication-associated recombination protein A</fullName>
    </recommendedName>
</protein>
<evidence type="ECO:0000256" key="3">
    <source>
        <dbReference type="ARBA" id="ARBA00022741"/>
    </source>
</evidence>
<dbReference type="Pfam" id="PF05496">
    <property type="entry name" value="RuvB_N"/>
    <property type="match status" value="1"/>
</dbReference>
<dbReference type="SMART" id="SM00382">
    <property type="entry name" value="AAA"/>
    <property type="match status" value="1"/>
</dbReference>
<dbReference type="FunFam" id="1.20.272.10:FF:000001">
    <property type="entry name" value="Putative AAA family ATPase"/>
    <property type="match status" value="1"/>
</dbReference>
<keyword evidence="4" id="KW-0067">ATP-binding</keyword>
<dbReference type="CDD" id="cd18139">
    <property type="entry name" value="HLD_clamp_RarA"/>
    <property type="match status" value="1"/>
</dbReference>
<dbReference type="GO" id="GO:0003677">
    <property type="term" value="F:DNA binding"/>
    <property type="evidence" value="ECO:0007669"/>
    <property type="project" value="InterPro"/>
</dbReference>
<name>A0A268NW54_SHOCL</name>
<keyword evidence="3" id="KW-0547">Nucleotide-binding</keyword>
<evidence type="ECO:0000256" key="1">
    <source>
        <dbReference type="ARBA" id="ARBA00008959"/>
    </source>
</evidence>
<dbReference type="Gene3D" id="1.20.272.10">
    <property type="match status" value="1"/>
</dbReference>
<accession>A0A268NW54</accession>
<dbReference type="GO" id="GO:0017116">
    <property type="term" value="F:single-stranded DNA helicase activity"/>
    <property type="evidence" value="ECO:0007669"/>
    <property type="project" value="TreeGrafter"/>
</dbReference>
<dbReference type="RefSeq" id="WP_095326997.1">
    <property type="nucleotide sequence ID" value="NZ_NPCC01000029.1"/>
</dbReference>
<dbReference type="Pfam" id="PF16193">
    <property type="entry name" value="AAA_assoc_2"/>
    <property type="match status" value="1"/>
</dbReference>
<dbReference type="InterPro" id="IPR021886">
    <property type="entry name" value="MgsA_C"/>
</dbReference>
<dbReference type="GO" id="GO:0006310">
    <property type="term" value="P:DNA recombination"/>
    <property type="evidence" value="ECO:0007669"/>
    <property type="project" value="InterPro"/>
</dbReference>
<dbReference type="InterPro" id="IPR008824">
    <property type="entry name" value="RuvB-like_N"/>
</dbReference>
<dbReference type="Gene3D" id="3.40.50.300">
    <property type="entry name" value="P-loop containing nucleotide triphosphate hydrolases"/>
    <property type="match status" value="1"/>
</dbReference>
<dbReference type="AlphaFoldDB" id="A0A268NW54"/>
<comment type="caution">
    <text evidence="6">The sequence shown here is derived from an EMBL/GenBank/DDBJ whole genome shotgun (WGS) entry which is preliminary data.</text>
</comment>
<dbReference type="CDD" id="cd00009">
    <property type="entry name" value="AAA"/>
    <property type="match status" value="1"/>
</dbReference>
<dbReference type="Proteomes" id="UP000216207">
    <property type="component" value="Unassembled WGS sequence"/>
</dbReference>
<evidence type="ECO:0000259" key="5">
    <source>
        <dbReference type="SMART" id="SM00382"/>
    </source>
</evidence>
<dbReference type="InterPro" id="IPR008921">
    <property type="entry name" value="DNA_pol3_clamp-load_cplx_C"/>
</dbReference>
<dbReference type="Gene3D" id="1.10.8.60">
    <property type="match status" value="1"/>
</dbReference>
<dbReference type="GO" id="GO:0000731">
    <property type="term" value="P:DNA synthesis involved in DNA repair"/>
    <property type="evidence" value="ECO:0007669"/>
    <property type="project" value="TreeGrafter"/>
</dbReference>
<dbReference type="InterPro" id="IPR032423">
    <property type="entry name" value="AAA_assoc_2"/>
</dbReference>
<gene>
    <name evidence="6" type="ORF">CHH72_16620</name>
</gene>
<evidence type="ECO:0000313" key="6">
    <source>
        <dbReference type="EMBL" id="PAE87753.1"/>
    </source>
</evidence>
<dbReference type="InterPro" id="IPR003593">
    <property type="entry name" value="AAA+_ATPase"/>
</dbReference>
<feature type="domain" description="AAA+ ATPase" evidence="5">
    <location>
        <begin position="41"/>
        <end position="153"/>
    </location>
</feature>
<dbReference type="FunFam" id="1.10.8.60:FF:000029">
    <property type="entry name" value="Replication-associated recombination protein A"/>
    <property type="match status" value="1"/>
</dbReference>
<proteinExistence type="inferred from homology"/>
<dbReference type="SUPFAM" id="SSF52540">
    <property type="entry name" value="P-loop containing nucleoside triphosphate hydrolases"/>
    <property type="match status" value="1"/>
</dbReference>
<dbReference type="GO" id="GO:0005524">
    <property type="term" value="F:ATP binding"/>
    <property type="evidence" value="ECO:0007669"/>
    <property type="project" value="UniProtKB-KW"/>
</dbReference>
<dbReference type="Pfam" id="PF12002">
    <property type="entry name" value="MgsA_C"/>
    <property type="match status" value="1"/>
</dbReference>
<evidence type="ECO:0000256" key="4">
    <source>
        <dbReference type="ARBA" id="ARBA00022840"/>
    </source>
</evidence>
<evidence type="ECO:0000313" key="7">
    <source>
        <dbReference type="Proteomes" id="UP000216207"/>
    </source>
</evidence>
<dbReference type="EMBL" id="NPCC01000029">
    <property type="protein sequence ID" value="PAE87753.1"/>
    <property type="molecule type" value="Genomic_DNA"/>
</dbReference>
<dbReference type="InterPro" id="IPR051314">
    <property type="entry name" value="AAA_ATPase_RarA/MGS1/WRNIP1"/>
</dbReference>
<sequence>MRETHQPLATRMRPSSLSEVVGQDHLIGDGQILTRIVKSRQLTSIVLYGPPGVGKTSIAHALSCDLGVPFGYFNAGVHSKKELQAIAKDGVPGSPVIVLIDEVHRLDRPKQDFLLMQIEDGSLIMIGATTENPYMSINPALRSRSHIFELKPVTPEKVAERLRVAVTNTERGLGNVPVAIPDDVLVYIAEQTNGDIRTALNTLELAVMSTEPRSDGVRIISREIIRTCLQQRQIGGDKDGDSHYNLLSALQKSIRGSDADAALHYLARLIQAGDLISIIRRLLVIAYEDISLASPELGQETLAAVTVAERVGLPEARIPLAQITVRLALSPKSNVAYKAIDMATEALGSGRDLTIPAHLQDAHYKGAKTLGRGVGYKYPHDFPFAIAEQQHLPNEFQHDNYLQFEDNPNTTYFQQIYQNVNQMVKGV</sequence>